<dbReference type="EMBL" id="CAJNJA010016204">
    <property type="protein sequence ID" value="CAE7376568.1"/>
    <property type="molecule type" value="Genomic_DNA"/>
</dbReference>
<sequence length="108" mass="11796">MRCRYVGPFPAPALGLKSQACQPGVAAVFLALSEAGRWEDALKVSKQIHLRKVQPDVASYGLLVMQCEQEGMAGQEIGMLRALFRVASGALCKPRILEPERGVEEEIK</sequence>
<comment type="caution">
    <text evidence="1">The sequence shown here is derived from an EMBL/GenBank/DDBJ whole genome shotgun (WGS) entry which is preliminary data.</text>
</comment>
<organism evidence="1 2">
    <name type="scientific">Symbiodinium necroappetens</name>
    <dbReference type="NCBI Taxonomy" id="1628268"/>
    <lineage>
        <taxon>Eukaryota</taxon>
        <taxon>Sar</taxon>
        <taxon>Alveolata</taxon>
        <taxon>Dinophyceae</taxon>
        <taxon>Suessiales</taxon>
        <taxon>Symbiodiniaceae</taxon>
        <taxon>Symbiodinium</taxon>
    </lineage>
</organism>
<name>A0A812Q5P4_9DINO</name>
<gene>
    <name evidence="1" type="ORF">SNEC2469_LOCUS10161</name>
</gene>
<protein>
    <submittedName>
        <fullName evidence="1">Uncharacterized protein</fullName>
    </submittedName>
</protein>
<dbReference type="OrthoDB" id="10385510at2759"/>
<keyword evidence="2" id="KW-1185">Reference proteome</keyword>
<dbReference type="AlphaFoldDB" id="A0A812Q5P4"/>
<proteinExistence type="predicted"/>
<dbReference type="Proteomes" id="UP000601435">
    <property type="component" value="Unassembled WGS sequence"/>
</dbReference>
<dbReference type="InterPro" id="IPR011990">
    <property type="entry name" value="TPR-like_helical_dom_sf"/>
</dbReference>
<dbReference type="Gene3D" id="1.25.40.10">
    <property type="entry name" value="Tetratricopeptide repeat domain"/>
    <property type="match status" value="1"/>
</dbReference>
<evidence type="ECO:0000313" key="1">
    <source>
        <dbReference type="EMBL" id="CAE7376568.1"/>
    </source>
</evidence>
<accession>A0A812Q5P4</accession>
<reference evidence="1" key="1">
    <citation type="submission" date="2021-02" db="EMBL/GenBank/DDBJ databases">
        <authorList>
            <person name="Dougan E. K."/>
            <person name="Rhodes N."/>
            <person name="Thang M."/>
            <person name="Chan C."/>
        </authorList>
    </citation>
    <scope>NUCLEOTIDE SEQUENCE</scope>
</reference>
<evidence type="ECO:0000313" key="2">
    <source>
        <dbReference type="Proteomes" id="UP000601435"/>
    </source>
</evidence>